<dbReference type="SUPFAM" id="SSF53850">
    <property type="entry name" value="Periplasmic binding protein-like II"/>
    <property type="match status" value="1"/>
</dbReference>
<feature type="domain" description="HTH lysR-type" evidence="9">
    <location>
        <begin position="5"/>
        <end position="62"/>
    </location>
</feature>
<dbReference type="PANTHER" id="PTHR30126">
    <property type="entry name" value="HTH-TYPE TRANSCRIPTIONAL REGULATOR"/>
    <property type="match status" value="1"/>
</dbReference>
<organism evidence="10 11">
    <name type="scientific">Rhizobium laguerreae</name>
    <dbReference type="NCBI Taxonomy" id="1076926"/>
    <lineage>
        <taxon>Bacteria</taxon>
        <taxon>Pseudomonadati</taxon>
        <taxon>Pseudomonadota</taxon>
        <taxon>Alphaproteobacteria</taxon>
        <taxon>Hyphomicrobiales</taxon>
        <taxon>Rhizobiaceae</taxon>
        <taxon>Rhizobium/Agrobacterium group</taxon>
        <taxon>Rhizobium</taxon>
    </lineage>
</organism>
<dbReference type="AlphaFoldDB" id="A0AB35FN41"/>
<dbReference type="Proteomes" id="UP000758022">
    <property type="component" value="Unassembled WGS sequence"/>
</dbReference>
<feature type="region of interest" description="Disordered" evidence="8">
    <location>
        <begin position="290"/>
        <end position="318"/>
    </location>
</feature>
<reference evidence="10" key="1">
    <citation type="submission" date="2020-04" db="EMBL/GenBank/DDBJ databases">
        <title>Global-level population genomics supports evidence of horizontal gene transfer on evolution of Rhizobia in Lentils.</title>
        <authorList>
            <person name="Gai Y."/>
            <person name="Cook D."/>
            <person name="Riely B."/>
        </authorList>
    </citation>
    <scope>NUCLEOTIDE SEQUENCE</scope>
    <source>
        <strain evidence="10">TLR9</strain>
    </source>
</reference>
<evidence type="ECO:0000256" key="7">
    <source>
        <dbReference type="ARBA" id="ARBA00083243"/>
    </source>
</evidence>
<dbReference type="FunFam" id="1.10.10.10:FF:000001">
    <property type="entry name" value="LysR family transcriptional regulator"/>
    <property type="match status" value="1"/>
</dbReference>
<dbReference type="PRINTS" id="PR00039">
    <property type="entry name" value="HTHLYSR"/>
</dbReference>
<dbReference type="GO" id="GO:0000976">
    <property type="term" value="F:transcription cis-regulatory region binding"/>
    <property type="evidence" value="ECO:0007669"/>
    <property type="project" value="TreeGrafter"/>
</dbReference>
<dbReference type="EMBL" id="JAAXQQ010000015">
    <property type="protein sequence ID" value="MBY3068281.1"/>
    <property type="molecule type" value="Genomic_DNA"/>
</dbReference>
<evidence type="ECO:0000256" key="1">
    <source>
        <dbReference type="ARBA" id="ARBA00009437"/>
    </source>
</evidence>
<dbReference type="SUPFAM" id="SSF46785">
    <property type="entry name" value="Winged helix' DNA-binding domain"/>
    <property type="match status" value="1"/>
</dbReference>
<dbReference type="InterPro" id="IPR005119">
    <property type="entry name" value="LysR_subst-bd"/>
</dbReference>
<evidence type="ECO:0000256" key="2">
    <source>
        <dbReference type="ARBA" id="ARBA00023015"/>
    </source>
</evidence>
<evidence type="ECO:0000256" key="3">
    <source>
        <dbReference type="ARBA" id="ARBA00023125"/>
    </source>
</evidence>
<protein>
    <recommendedName>
        <fullName evidence="6">HTH-type transcriptional regulator TtuA</fullName>
    </recommendedName>
    <alternativeName>
        <fullName evidence="7">Tartrate utilization transcriptional regulator</fullName>
    </alternativeName>
</protein>
<keyword evidence="4" id="KW-0804">Transcription</keyword>
<keyword evidence="3" id="KW-0238">DNA-binding</keyword>
<dbReference type="PANTHER" id="PTHR30126:SF91">
    <property type="entry name" value="LYSR FAMILY TRANSCRIPTIONAL REGULATOR"/>
    <property type="match status" value="1"/>
</dbReference>
<gene>
    <name evidence="10" type="ORF">HFO74_33570</name>
</gene>
<dbReference type="Gene3D" id="3.40.190.290">
    <property type="match status" value="1"/>
</dbReference>
<evidence type="ECO:0000313" key="11">
    <source>
        <dbReference type="Proteomes" id="UP000758022"/>
    </source>
</evidence>
<dbReference type="InterPro" id="IPR036390">
    <property type="entry name" value="WH_DNA-bd_sf"/>
</dbReference>
<comment type="similarity">
    <text evidence="1">Belongs to the LysR transcriptional regulatory family.</text>
</comment>
<comment type="caution">
    <text evidence="10">The sequence shown here is derived from an EMBL/GenBank/DDBJ whole genome shotgun (WGS) entry which is preliminary data.</text>
</comment>
<feature type="compositionally biased region" description="Basic and acidic residues" evidence="8">
    <location>
        <begin position="297"/>
        <end position="311"/>
    </location>
</feature>
<evidence type="ECO:0000256" key="5">
    <source>
        <dbReference type="ARBA" id="ARBA00054626"/>
    </source>
</evidence>
<evidence type="ECO:0000259" key="9">
    <source>
        <dbReference type="PROSITE" id="PS50931"/>
    </source>
</evidence>
<dbReference type="GO" id="GO:0003700">
    <property type="term" value="F:DNA-binding transcription factor activity"/>
    <property type="evidence" value="ECO:0007669"/>
    <property type="project" value="InterPro"/>
</dbReference>
<dbReference type="InterPro" id="IPR036388">
    <property type="entry name" value="WH-like_DNA-bd_sf"/>
</dbReference>
<evidence type="ECO:0000313" key="10">
    <source>
        <dbReference type="EMBL" id="MBY3068281.1"/>
    </source>
</evidence>
<evidence type="ECO:0000256" key="8">
    <source>
        <dbReference type="SAM" id="MobiDB-lite"/>
    </source>
</evidence>
<dbReference type="Pfam" id="PF03466">
    <property type="entry name" value="LysR_substrate"/>
    <property type="match status" value="1"/>
</dbReference>
<dbReference type="InterPro" id="IPR000847">
    <property type="entry name" value="LysR_HTH_N"/>
</dbReference>
<proteinExistence type="inferred from homology"/>
<keyword evidence="2" id="KW-0805">Transcription regulation</keyword>
<evidence type="ECO:0000256" key="6">
    <source>
        <dbReference type="ARBA" id="ARBA00067332"/>
    </source>
</evidence>
<name>A0AB35FN41_9HYPH</name>
<evidence type="ECO:0000256" key="4">
    <source>
        <dbReference type="ARBA" id="ARBA00023163"/>
    </source>
</evidence>
<dbReference type="RefSeq" id="WP_221980186.1">
    <property type="nucleotide sequence ID" value="NZ_JAAXQQ010000015.1"/>
</dbReference>
<dbReference type="Gene3D" id="1.10.10.10">
    <property type="entry name" value="Winged helix-like DNA-binding domain superfamily/Winged helix DNA-binding domain"/>
    <property type="match status" value="1"/>
</dbReference>
<dbReference type="CDD" id="cd05466">
    <property type="entry name" value="PBP2_LTTR_substrate"/>
    <property type="match status" value="1"/>
</dbReference>
<comment type="function">
    <text evidence="5">Transcriptional regulator of the ttuABCDE tartrate utilization operon.</text>
</comment>
<accession>A0AB35FN41</accession>
<dbReference type="Pfam" id="PF00126">
    <property type="entry name" value="HTH_1"/>
    <property type="match status" value="1"/>
</dbReference>
<dbReference type="PROSITE" id="PS50931">
    <property type="entry name" value="HTH_LYSR"/>
    <property type="match status" value="1"/>
</dbReference>
<sequence length="318" mass="33697">MLDGVSLDHLRTFVAAADQGSFSAAGRLLGRAQSVVSQSIANLEAQLGVPLFERVGRFPQLTPQGTNLLGDARRLVSDADGLKAKARSFSAGLEPELSIVVDVMFPQGCLTDALAGFKKHFPSTPLRLHVEALGAVAQMVLDGRCGLGITGTLPFMPPGVTAERLFSEKMVTVVAPGSPLAASEGPVALRELLNDTQLVLTDRSSMTDGTDYGVQGKNIWRMADLGAKHSFLRAGLGWGHMPHWMVADDLASGRLVSVELEGPAAGLMPFQAIYPADQLPGPAGRWLLGQFSNTRPEPLRDDDAHSLRRAAESGAPSV</sequence>